<comment type="similarity">
    <text evidence="2">Belongs to the HMGN family.</text>
</comment>
<sequence length="71" mass="7424">MKSLLPKLSARKAGSTEGAAKEEPKKGWARLSAKPAPAKMETKPKNVAGKDTSTDKNAQTKGERGSKGETG</sequence>
<evidence type="ECO:0000256" key="5">
    <source>
        <dbReference type="SAM" id="MobiDB-lite"/>
    </source>
</evidence>
<dbReference type="Pfam" id="PF01101">
    <property type="entry name" value="HMG14_17"/>
    <property type="match status" value="1"/>
</dbReference>
<evidence type="ECO:0000256" key="1">
    <source>
        <dbReference type="ARBA" id="ARBA00004123"/>
    </source>
</evidence>
<evidence type="ECO:0000313" key="6">
    <source>
        <dbReference type="Ensembl" id="ENSMMSP00000010711.1"/>
    </source>
</evidence>
<accession>A0A8C6D567</accession>
<dbReference type="GO" id="GO:0000785">
    <property type="term" value="C:chromatin"/>
    <property type="evidence" value="ECO:0007669"/>
    <property type="project" value="InterPro"/>
</dbReference>
<keyword evidence="3" id="KW-0238">DNA-binding</keyword>
<keyword evidence="7" id="KW-1185">Reference proteome</keyword>
<evidence type="ECO:0000313" key="7">
    <source>
        <dbReference type="Proteomes" id="UP000694544"/>
    </source>
</evidence>
<dbReference type="AlphaFoldDB" id="A0A8C6D567"/>
<dbReference type="GO" id="GO:0006325">
    <property type="term" value="P:chromatin organization"/>
    <property type="evidence" value="ECO:0007669"/>
    <property type="project" value="TreeGrafter"/>
</dbReference>
<dbReference type="PANTHER" id="PTHR23087">
    <property type="entry name" value="NONHISTONE CHROMOSOMAL PROTEIN HMG"/>
    <property type="match status" value="1"/>
</dbReference>
<proteinExistence type="inferred from homology"/>
<dbReference type="GO" id="GO:0031492">
    <property type="term" value="F:nucleosomal DNA binding"/>
    <property type="evidence" value="ECO:0007669"/>
    <property type="project" value="InterPro"/>
</dbReference>
<name>A0A8C6D567_MOSMO</name>
<dbReference type="PANTHER" id="PTHR23087:SF12">
    <property type="entry name" value="NON-HISTONE CHROMOSOMAL PROTEIN HMG-14"/>
    <property type="match status" value="1"/>
</dbReference>
<dbReference type="SMART" id="SM00527">
    <property type="entry name" value="HMG17"/>
    <property type="match status" value="1"/>
</dbReference>
<evidence type="ECO:0000256" key="4">
    <source>
        <dbReference type="ARBA" id="ARBA00023242"/>
    </source>
</evidence>
<dbReference type="GeneTree" id="ENSGT01140000282620"/>
<feature type="compositionally biased region" description="Basic and acidic residues" evidence="5">
    <location>
        <begin position="61"/>
        <end position="71"/>
    </location>
</feature>
<keyword evidence="4" id="KW-0539">Nucleus</keyword>
<evidence type="ECO:0000256" key="3">
    <source>
        <dbReference type="ARBA" id="ARBA00023125"/>
    </source>
</evidence>
<dbReference type="PRINTS" id="PR00925">
    <property type="entry name" value="NONHISHMG17"/>
</dbReference>
<feature type="region of interest" description="Disordered" evidence="5">
    <location>
        <begin position="1"/>
        <end position="71"/>
    </location>
</feature>
<evidence type="ECO:0000256" key="2">
    <source>
        <dbReference type="ARBA" id="ARBA00007696"/>
    </source>
</evidence>
<dbReference type="GO" id="GO:0005634">
    <property type="term" value="C:nucleus"/>
    <property type="evidence" value="ECO:0007669"/>
    <property type="project" value="UniProtKB-SubCell"/>
</dbReference>
<comment type="subcellular location">
    <subcellularLocation>
        <location evidence="1">Nucleus</location>
    </subcellularLocation>
</comment>
<dbReference type="Proteomes" id="UP000694544">
    <property type="component" value="Unplaced"/>
</dbReference>
<dbReference type="InterPro" id="IPR000079">
    <property type="entry name" value="HMGN_fam"/>
</dbReference>
<evidence type="ECO:0008006" key="8">
    <source>
        <dbReference type="Google" id="ProtNLM"/>
    </source>
</evidence>
<protein>
    <recommendedName>
        <fullName evidence="8">High mobility group nucleosome-binding domain-containing protein 3</fullName>
    </recommendedName>
</protein>
<organism evidence="6 7">
    <name type="scientific">Moschus moschiferus</name>
    <name type="common">Siberian musk deer</name>
    <name type="synonym">Moschus sibiricus</name>
    <dbReference type="NCBI Taxonomy" id="68415"/>
    <lineage>
        <taxon>Eukaryota</taxon>
        <taxon>Metazoa</taxon>
        <taxon>Chordata</taxon>
        <taxon>Craniata</taxon>
        <taxon>Vertebrata</taxon>
        <taxon>Euteleostomi</taxon>
        <taxon>Mammalia</taxon>
        <taxon>Eutheria</taxon>
        <taxon>Laurasiatheria</taxon>
        <taxon>Artiodactyla</taxon>
        <taxon>Ruminantia</taxon>
        <taxon>Pecora</taxon>
        <taxon>Moschidae</taxon>
        <taxon>Moschus</taxon>
    </lineage>
</organism>
<reference evidence="6" key="2">
    <citation type="submission" date="2025-09" db="UniProtKB">
        <authorList>
            <consortium name="Ensembl"/>
        </authorList>
    </citation>
    <scope>IDENTIFICATION</scope>
</reference>
<dbReference type="Ensembl" id="ENSMMST00000011830.1">
    <property type="protein sequence ID" value="ENSMMSP00000010711.1"/>
    <property type="gene ID" value="ENSMMSG00000008236.1"/>
</dbReference>
<reference evidence="6" key="1">
    <citation type="submission" date="2025-08" db="UniProtKB">
        <authorList>
            <consortium name="Ensembl"/>
        </authorList>
    </citation>
    <scope>IDENTIFICATION</scope>
</reference>